<accession>A0A8C4RJD9</accession>
<dbReference type="GeneTree" id="ENSGT01140000282534"/>
<organism evidence="14 15">
    <name type="scientific">Erpetoichthys calabaricus</name>
    <name type="common">Rope fish</name>
    <name type="synonym">Calamoichthys calabaricus</name>
    <dbReference type="NCBI Taxonomy" id="27687"/>
    <lineage>
        <taxon>Eukaryota</taxon>
        <taxon>Metazoa</taxon>
        <taxon>Chordata</taxon>
        <taxon>Craniata</taxon>
        <taxon>Vertebrata</taxon>
        <taxon>Euteleostomi</taxon>
        <taxon>Actinopterygii</taxon>
        <taxon>Polypteriformes</taxon>
        <taxon>Polypteridae</taxon>
        <taxon>Erpetoichthys</taxon>
    </lineage>
</organism>
<sequence length="439" mass="50181">MENNKNVHIKEEDCEWECMQHQIKIYSIEEEDDYKLGLINIKRESEPTSDTSDLQLNTIVNHVKAEDLKSEAVSQLVCPEEELTGTDFTKSRSHSFQNDYVQVKTEPLDSDIKETENALCSSHSGEDLQERRTVSQSSFFEASLHCRPQQNENVKKLTSESEILTAASVTYSSLGVVKLARVRIIHTKQQVHNSNSAALYVCQKQTKTFKEKSRSELHRGNTQQKPCCSECGKQFFSKNSLERHKRIHTGEKPYCCNECGKQFNTSGHLILHTRIHTGERPYCCSDCGKKFSRSTSLQVHSRMHTGEKPYCCNECGKQFYTSGHLILHTRIHTGEKPYCCSDCGKKFSSSTSLRVHSRMHTGEKPYCCSECGKQFSANSSFLRHKRIHIGERPYHCLECNKEFSDISKLKSHARIHTGEKLNHTSECGKQVSDNLQSFY</sequence>
<dbReference type="Pfam" id="PF13465">
    <property type="entry name" value="zf-H2C2_2"/>
    <property type="match status" value="1"/>
</dbReference>
<keyword evidence="15" id="KW-1185">Reference proteome</keyword>
<dbReference type="PROSITE" id="PS00028">
    <property type="entry name" value="ZINC_FINGER_C2H2_1"/>
    <property type="match status" value="6"/>
</dbReference>
<evidence type="ECO:0000256" key="12">
    <source>
        <dbReference type="PROSITE-ProRule" id="PRU00042"/>
    </source>
</evidence>
<feature type="domain" description="C2H2-type" evidence="13">
    <location>
        <begin position="338"/>
        <end position="365"/>
    </location>
</feature>
<dbReference type="GO" id="GO:0000978">
    <property type="term" value="F:RNA polymerase II cis-regulatory region sequence-specific DNA binding"/>
    <property type="evidence" value="ECO:0007669"/>
    <property type="project" value="TreeGrafter"/>
</dbReference>
<dbReference type="SMART" id="SM00355">
    <property type="entry name" value="ZnF_C2H2"/>
    <property type="match status" value="7"/>
</dbReference>
<evidence type="ECO:0000256" key="2">
    <source>
        <dbReference type="ARBA" id="ARBA00004123"/>
    </source>
</evidence>
<dbReference type="PROSITE" id="PS50157">
    <property type="entry name" value="ZINC_FINGER_C2H2_2"/>
    <property type="match status" value="7"/>
</dbReference>
<feature type="domain" description="C2H2-type" evidence="13">
    <location>
        <begin position="282"/>
        <end position="309"/>
    </location>
</feature>
<evidence type="ECO:0000313" key="14">
    <source>
        <dbReference type="Ensembl" id="ENSECRP00000002628.1"/>
    </source>
</evidence>
<reference evidence="14" key="1">
    <citation type="submission" date="2021-06" db="EMBL/GenBank/DDBJ databases">
        <authorList>
            <consortium name="Wellcome Sanger Institute Data Sharing"/>
        </authorList>
    </citation>
    <scope>NUCLEOTIDE SEQUENCE [LARGE SCALE GENOMIC DNA]</scope>
</reference>
<feature type="domain" description="C2H2-type" evidence="13">
    <location>
        <begin position="228"/>
        <end position="253"/>
    </location>
</feature>
<dbReference type="Pfam" id="PF00096">
    <property type="entry name" value="zf-C2H2"/>
    <property type="match status" value="5"/>
</dbReference>
<dbReference type="GO" id="GO:0005634">
    <property type="term" value="C:nucleus"/>
    <property type="evidence" value="ECO:0007669"/>
    <property type="project" value="UniProtKB-SubCell"/>
</dbReference>
<reference evidence="14" key="2">
    <citation type="submission" date="2025-08" db="UniProtKB">
        <authorList>
            <consortium name="Ensembl"/>
        </authorList>
    </citation>
    <scope>IDENTIFICATION</scope>
</reference>
<dbReference type="Ensembl" id="ENSECRT00000002669.1">
    <property type="protein sequence ID" value="ENSECRP00000002628.1"/>
    <property type="gene ID" value="ENSECRG00000001797.1"/>
</dbReference>
<feature type="domain" description="C2H2-type" evidence="13">
    <location>
        <begin position="254"/>
        <end position="281"/>
    </location>
</feature>
<comment type="function">
    <text evidence="1">May be involved in transcriptional regulation.</text>
</comment>
<evidence type="ECO:0000256" key="3">
    <source>
        <dbReference type="ARBA" id="ARBA00006991"/>
    </source>
</evidence>
<evidence type="ECO:0000256" key="4">
    <source>
        <dbReference type="ARBA" id="ARBA00022723"/>
    </source>
</evidence>
<evidence type="ECO:0000256" key="5">
    <source>
        <dbReference type="ARBA" id="ARBA00022737"/>
    </source>
</evidence>
<protein>
    <submittedName>
        <fullName evidence="14">Zinc finger protein 2-like</fullName>
    </submittedName>
</protein>
<comment type="similarity">
    <text evidence="3">Belongs to the krueppel C2H2-type zinc-finger protein family.</text>
</comment>
<dbReference type="AlphaFoldDB" id="A0A8C4RJD9"/>
<dbReference type="FunFam" id="3.30.160.60:FF:002063">
    <property type="entry name" value="RB associated KRAB zinc finger"/>
    <property type="match status" value="2"/>
</dbReference>
<dbReference type="PANTHER" id="PTHR23226:SF416">
    <property type="entry name" value="FI01424P"/>
    <property type="match status" value="1"/>
</dbReference>
<dbReference type="SUPFAM" id="SSF57667">
    <property type="entry name" value="beta-beta-alpha zinc fingers"/>
    <property type="match status" value="4"/>
</dbReference>
<keyword evidence="4" id="KW-0479">Metal-binding</keyword>
<dbReference type="GO" id="GO:0000981">
    <property type="term" value="F:DNA-binding transcription factor activity, RNA polymerase II-specific"/>
    <property type="evidence" value="ECO:0007669"/>
    <property type="project" value="TreeGrafter"/>
</dbReference>
<dbReference type="InterPro" id="IPR013087">
    <property type="entry name" value="Znf_C2H2_type"/>
</dbReference>
<evidence type="ECO:0000313" key="15">
    <source>
        <dbReference type="Proteomes" id="UP000694620"/>
    </source>
</evidence>
<feature type="domain" description="C2H2-type" evidence="13">
    <location>
        <begin position="366"/>
        <end position="393"/>
    </location>
</feature>
<proteinExistence type="inferred from homology"/>
<keyword evidence="11" id="KW-0539">Nucleus</keyword>
<dbReference type="FunFam" id="3.30.160.60:FF:001498">
    <property type="entry name" value="Zinc finger protein 404"/>
    <property type="match status" value="1"/>
</dbReference>
<evidence type="ECO:0000256" key="8">
    <source>
        <dbReference type="ARBA" id="ARBA00023015"/>
    </source>
</evidence>
<dbReference type="InterPro" id="IPR036236">
    <property type="entry name" value="Znf_C2H2_sf"/>
</dbReference>
<evidence type="ECO:0000256" key="9">
    <source>
        <dbReference type="ARBA" id="ARBA00023125"/>
    </source>
</evidence>
<keyword evidence="10" id="KW-0804">Transcription</keyword>
<feature type="domain" description="C2H2-type" evidence="13">
    <location>
        <begin position="310"/>
        <end position="337"/>
    </location>
</feature>
<evidence type="ECO:0000256" key="11">
    <source>
        <dbReference type="ARBA" id="ARBA00023242"/>
    </source>
</evidence>
<evidence type="ECO:0000256" key="6">
    <source>
        <dbReference type="ARBA" id="ARBA00022771"/>
    </source>
</evidence>
<reference evidence="14" key="3">
    <citation type="submission" date="2025-09" db="UniProtKB">
        <authorList>
            <consortium name="Ensembl"/>
        </authorList>
    </citation>
    <scope>IDENTIFICATION</scope>
</reference>
<evidence type="ECO:0000256" key="1">
    <source>
        <dbReference type="ARBA" id="ARBA00003767"/>
    </source>
</evidence>
<keyword evidence="9" id="KW-0238">DNA-binding</keyword>
<dbReference type="FunFam" id="3.30.160.60:FF:002343">
    <property type="entry name" value="Zinc finger protein 33A"/>
    <property type="match status" value="2"/>
</dbReference>
<dbReference type="Gene3D" id="3.30.160.60">
    <property type="entry name" value="Classic Zinc Finger"/>
    <property type="match status" value="7"/>
</dbReference>
<evidence type="ECO:0000256" key="10">
    <source>
        <dbReference type="ARBA" id="ARBA00023163"/>
    </source>
</evidence>
<keyword evidence="6 12" id="KW-0863">Zinc-finger</keyword>
<dbReference type="GO" id="GO:0008270">
    <property type="term" value="F:zinc ion binding"/>
    <property type="evidence" value="ECO:0007669"/>
    <property type="project" value="UniProtKB-KW"/>
</dbReference>
<name>A0A8C4RJD9_ERPCA</name>
<comment type="subcellular location">
    <subcellularLocation>
        <location evidence="2">Nucleus</location>
    </subcellularLocation>
</comment>
<keyword evidence="8" id="KW-0805">Transcription regulation</keyword>
<evidence type="ECO:0000256" key="7">
    <source>
        <dbReference type="ARBA" id="ARBA00022833"/>
    </source>
</evidence>
<keyword evidence="5" id="KW-0677">Repeat</keyword>
<dbReference type="FunFam" id="3.30.160.60:FF:000360">
    <property type="entry name" value="zinc finger protein 572"/>
    <property type="match status" value="2"/>
</dbReference>
<dbReference type="Proteomes" id="UP000694620">
    <property type="component" value="Chromosome 1"/>
</dbReference>
<keyword evidence="7" id="KW-0862">Zinc</keyword>
<dbReference type="PANTHER" id="PTHR23226">
    <property type="entry name" value="ZINC FINGER AND SCAN DOMAIN-CONTAINING"/>
    <property type="match status" value="1"/>
</dbReference>
<evidence type="ECO:0000259" key="13">
    <source>
        <dbReference type="PROSITE" id="PS50157"/>
    </source>
</evidence>
<gene>
    <name evidence="14" type="primary">LOC114664758</name>
</gene>
<feature type="domain" description="C2H2-type" evidence="13">
    <location>
        <begin position="394"/>
        <end position="421"/>
    </location>
</feature>